<evidence type="ECO:0000256" key="2">
    <source>
        <dbReference type="ARBA" id="ARBA00007579"/>
    </source>
</evidence>
<keyword evidence="6 10" id="KW-0460">Magnesium</keyword>
<dbReference type="InterPro" id="IPR015797">
    <property type="entry name" value="NUDIX_hydrolase-like_dom_sf"/>
</dbReference>
<comment type="cofactor">
    <cofactor evidence="10">
        <name>Mg(2+)</name>
        <dbReference type="ChEBI" id="CHEBI:18420"/>
    </cofactor>
    <text evidence="10">Binds 1 Mg(2+) ion per subunit. The magnesium ion binds only when substrate is bound.</text>
</comment>
<comment type="cofactor">
    <cofactor evidence="10">
        <name>Mn(2+)</name>
        <dbReference type="ChEBI" id="CHEBI:29035"/>
    </cofactor>
    <text evidence="10">Binds 1 Mn(2+) ion per subunit.</text>
</comment>
<organism evidence="13 14">
    <name type="scientific">Homoserinimonas aerilata</name>
    <dbReference type="NCBI Taxonomy" id="1162970"/>
    <lineage>
        <taxon>Bacteria</taxon>
        <taxon>Bacillati</taxon>
        <taxon>Actinomycetota</taxon>
        <taxon>Actinomycetes</taxon>
        <taxon>Micrococcales</taxon>
        <taxon>Microbacteriaceae</taxon>
        <taxon>Homoserinimonas</taxon>
    </lineage>
</organism>
<name>A0A542YF59_9MICO</name>
<dbReference type="UniPathway" id="UPA00059">
    <property type="reaction ID" value="UER00104"/>
</dbReference>
<feature type="binding site" evidence="10">
    <location>
        <position position="56"/>
    </location>
    <ligand>
        <name>Mn(2+)</name>
        <dbReference type="ChEBI" id="CHEBI:29035"/>
    </ligand>
</feature>
<dbReference type="PROSITE" id="PS51462">
    <property type="entry name" value="NUDIX"/>
    <property type="match status" value="1"/>
</dbReference>
<dbReference type="HAMAP" id="MF_00202">
    <property type="entry name" value="Idi"/>
    <property type="match status" value="1"/>
</dbReference>
<feature type="binding site" evidence="10">
    <location>
        <position position="140"/>
    </location>
    <ligand>
        <name>Mn(2+)</name>
        <dbReference type="ChEBI" id="CHEBI:29035"/>
    </ligand>
</feature>
<reference evidence="13 14" key="1">
    <citation type="submission" date="2019-06" db="EMBL/GenBank/DDBJ databases">
        <title>Sequencing the genomes of 1000 actinobacteria strains.</title>
        <authorList>
            <person name="Klenk H.-P."/>
        </authorList>
    </citation>
    <scope>NUCLEOTIDE SEQUENCE [LARGE SCALE GENOMIC DNA]</scope>
    <source>
        <strain evidence="13 14">DSM 26477</strain>
    </source>
</reference>
<dbReference type="GO" id="GO:0005737">
    <property type="term" value="C:cytoplasm"/>
    <property type="evidence" value="ECO:0007669"/>
    <property type="project" value="UniProtKB-SubCell"/>
</dbReference>
<dbReference type="Gene3D" id="3.90.79.10">
    <property type="entry name" value="Nucleoside Triphosphate Pyrophosphohydrolase"/>
    <property type="match status" value="1"/>
</dbReference>
<dbReference type="PIRSF" id="PIRSF018427">
    <property type="entry name" value="Isopntndiph_ism"/>
    <property type="match status" value="1"/>
</dbReference>
<dbReference type="SUPFAM" id="SSF55811">
    <property type="entry name" value="Nudix"/>
    <property type="match status" value="1"/>
</dbReference>
<comment type="pathway">
    <text evidence="1 10">Isoprenoid biosynthesis; dimethylallyl diphosphate biosynthesis; dimethylallyl diphosphate from isopentenyl diphosphate: step 1/1.</text>
</comment>
<dbReference type="EMBL" id="VFOM01000002">
    <property type="protein sequence ID" value="TQL46719.1"/>
    <property type="molecule type" value="Genomic_DNA"/>
</dbReference>
<feature type="active site" evidence="10 11">
    <location>
        <position position="91"/>
    </location>
</feature>
<feature type="binding site" evidence="10">
    <location>
        <position position="49"/>
    </location>
    <ligand>
        <name>Mn(2+)</name>
        <dbReference type="ChEBI" id="CHEBI:29035"/>
    </ligand>
</feature>
<dbReference type="Pfam" id="PF00293">
    <property type="entry name" value="NUDIX"/>
    <property type="match status" value="1"/>
</dbReference>
<dbReference type="NCBIfam" id="NF002995">
    <property type="entry name" value="PRK03759.1"/>
    <property type="match status" value="1"/>
</dbReference>
<evidence type="ECO:0000256" key="1">
    <source>
        <dbReference type="ARBA" id="ARBA00004826"/>
    </source>
</evidence>
<evidence type="ECO:0000313" key="14">
    <source>
        <dbReference type="Proteomes" id="UP000317998"/>
    </source>
</evidence>
<protein>
    <recommendedName>
        <fullName evidence="3 10">Isopentenyl-diphosphate Delta-isomerase</fullName>
        <shortName evidence="10">IPP isomerase</shortName>
        <ecNumber evidence="3 10">5.3.3.2</ecNumber>
    </recommendedName>
    <alternativeName>
        <fullName evidence="10">IPP:DMAPP isomerase</fullName>
    </alternativeName>
    <alternativeName>
        <fullName evidence="10">Isopentenyl pyrophosphate isomerase</fullName>
    </alternativeName>
</protein>
<accession>A0A542YF59</accession>
<evidence type="ECO:0000256" key="11">
    <source>
        <dbReference type="PIRSR" id="PIRSR018427-1"/>
    </source>
</evidence>
<comment type="catalytic activity">
    <reaction evidence="10">
        <text>isopentenyl diphosphate = dimethylallyl diphosphate</text>
        <dbReference type="Rhea" id="RHEA:23284"/>
        <dbReference type="ChEBI" id="CHEBI:57623"/>
        <dbReference type="ChEBI" id="CHEBI:128769"/>
        <dbReference type="EC" id="5.3.3.2"/>
    </reaction>
</comment>
<keyword evidence="14" id="KW-1185">Reference proteome</keyword>
<dbReference type="Proteomes" id="UP000317998">
    <property type="component" value="Unassembled WGS sequence"/>
</dbReference>
<feature type="domain" description="Nudix hydrolase" evidence="12">
    <location>
        <begin position="54"/>
        <end position="188"/>
    </location>
</feature>
<keyword evidence="7 10" id="KW-0464">Manganese</keyword>
<evidence type="ECO:0000256" key="4">
    <source>
        <dbReference type="ARBA" id="ARBA00022490"/>
    </source>
</evidence>
<evidence type="ECO:0000256" key="8">
    <source>
        <dbReference type="ARBA" id="ARBA00023229"/>
    </source>
</evidence>
<feature type="binding site" evidence="10">
    <location>
        <position position="138"/>
    </location>
    <ligand>
        <name>Mn(2+)</name>
        <dbReference type="ChEBI" id="CHEBI:29035"/>
    </ligand>
</feature>
<dbReference type="GO" id="GO:0004452">
    <property type="term" value="F:isopentenyl-diphosphate delta-isomerase activity"/>
    <property type="evidence" value="ECO:0007669"/>
    <property type="project" value="UniProtKB-UniRule"/>
</dbReference>
<gene>
    <name evidence="10" type="primary">idi</name>
    <name evidence="13" type="ORF">FB562_2244</name>
</gene>
<evidence type="ECO:0000256" key="5">
    <source>
        <dbReference type="ARBA" id="ARBA00022723"/>
    </source>
</evidence>
<sequence>MTRSSLRDSFGAGPASPWGRLLLMELSELVVLLSDDGKPIGTAPKSSVHSSETPLHLAFSCHLFNEAGEVLVTRRALSKATWPGVWTNSFCGHPGVDESFEDTITRRAVRELGATVTAIEPILPDFRYRAVDASGVVENEVCPVFRATLVGEVNPSEDEVGEFAWVQPTALATAVKATPFAFSPWLVMQLAQWPGATEGAH</sequence>
<proteinExistence type="inferred from homology"/>
<evidence type="ECO:0000259" key="12">
    <source>
        <dbReference type="PROSITE" id="PS51462"/>
    </source>
</evidence>
<keyword evidence="4 10" id="KW-0963">Cytoplasm</keyword>
<comment type="similarity">
    <text evidence="2 10">Belongs to the IPP isomerase type 1 family.</text>
</comment>
<dbReference type="InterPro" id="IPR000086">
    <property type="entry name" value="NUDIX_hydrolase_dom"/>
</dbReference>
<evidence type="ECO:0000256" key="9">
    <source>
        <dbReference type="ARBA" id="ARBA00023235"/>
    </source>
</evidence>
<keyword evidence="9 10" id="KW-0413">Isomerase</keyword>
<feature type="binding site" evidence="10">
    <location>
        <position position="111"/>
    </location>
    <ligand>
        <name>Mg(2+)</name>
        <dbReference type="ChEBI" id="CHEBI:18420"/>
    </ligand>
</feature>
<dbReference type="NCBIfam" id="TIGR02150">
    <property type="entry name" value="IPP_isom_1"/>
    <property type="match status" value="1"/>
</dbReference>
<evidence type="ECO:0000256" key="7">
    <source>
        <dbReference type="ARBA" id="ARBA00023211"/>
    </source>
</evidence>
<dbReference type="CDD" id="cd02885">
    <property type="entry name" value="NUDIX_IPP_Isomerase"/>
    <property type="match status" value="1"/>
</dbReference>
<dbReference type="EC" id="5.3.3.2" evidence="3 10"/>
<dbReference type="PANTHER" id="PTHR10885">
    <property type="entry name" value="ISOPENTENYL-DIPHOSPHATE DELTA-ISOMERASE"/>
    <property type="match status" value="1"/>
</dbReference>
<dbReference type="InterPro" id="IPR056375">
    <property type="entry name" value="Idi_bact"/>
</dbReference>
<dbReference type="GO" id="GO:0050992">
    <property type="term" value="P:dimethylallyl diphosphate biosynthetic process"/>
    <property type="evidence" value="ECO:0007669"/>
    <property type="project" value="UniProtKB-UniRule"/>
</dbReference>
<evidence type="ECO:0000256" key="3">
    <source>
        <dbReference type="ARBA" id="ARBA00012057"/>
    </source>
</evidence>
<dbReference type="AlphaFoldDB" id="A0A542YF59"/>
<keyword evidence="8 10" id="KW-0414">Isoprene biosynthesis</keyword>
<comment type="function">
    <text evidence="10">Catalyzes the 1,3-allylic rearrangement of the homoallylic substrate isopentenyl (IPP) to its highly electrophilic allylic isomer, dimethylallyl diphosphate (DMAPP).</text>
</comment>
<feature type="active site" evidence="10 11">
    <location>
        <position position="140"/>
    </location>
</feature>
<evidence type="ECO:0000256" key="6">
    <source>
        <dbReference type="ARBA" id="ARBA00022842"/>
    </source>
</evidence>
<dbReference type="InterPro" id="IPR011876">
    <property type="entry name" value="IsopentenylPP_isomerase_typ1"/>
</dbReference>
<comment type="caution">
    <text evidence="13">The sequence shown here is derived from an EMBL/GenBank/DDBJ whole genome shotgun (WGS) entry which is preliminary data.</text>
</comment>
<dbReference type="PANTHER" id="PTHR10885:SF0">
    <property type="entry name" value="ISOPENTENYL-DIPHOSPHATE DELTA-ISOMERASE"/>
    <property type="match status" value="1"/>
</dbReference>
<feature type="binding site" evidence="10">
    <location>
        <position position="93"/>
    </location>
    <ligand>
        <name>Mn(2+)</name>
        <dbReference type="ChEBI" id="CHEBI:29035"/>
    </ligand>
</feature>
<evidence type="ECO:0000256" key="10">
    <source>
        <dbReference type="HAMAP-Rule" id="MF_00202"/>
    </source>
</evidence>
<dbReference type="GO" id="GO:0046872">
    <property type="term" value="F:metal ion binding"/>
    <property type="evidence" value="ECO:0007669"/>
    <property type="project" value="UniProtKB-KW"/>
</dbReference>
<comment type="subcellular location">
    <subcellularLocation>
        <location evidence="10">Cytoplasm</location>
    </subcellularLocation>
</comment>
<keyword evidence="5 10" id="KW-0479">Metal-binding</keyword>
<evidence type="ECO:0000313" key="13">
    <source>
        <dbReference type="EMBL" id="TQL46719.1"/>
    </source>
</evidence>
<dbReference type="GO" id="GO:0008299">
    <property type="term" value="P:isoprenoid biosynthetic process"/>
    <property type="evidence" value="ECO:0007669"/>
    <property type="project" value="UniProtKB-UniRule"/>
</dbReference>
<dbReference type="FunFam" id="3.90.79.10:FF:000009">
    <property type="entry name" value="Isopentenyl-diphosphate Delta-isomerase"/>
    <property type="match status" value="1"/>
</dbReference>